<comment type="subcellular location">
    <subcellularLocation>
        <location evidence="1 10">Cytoplasm</location>
    </subcellularLocation>
</comment>
<dbReference type="NCBIfam" id="TIGR00663">
    <property type="entry name" value="dnan"/>
    <property type="match status" value="1"/>
</dbReference>
<dbReference type="AlphaFoldDB" id="A0A1Y2JZX3"/>
<comment type="function">
    <text evidence="10">Confers DNA tethering and processivity to DNA polymerases and other proteins. Acts as a clamp, forming a ring around DNA (a reaction catalyzed by the clamp-loading complex) which diffuses in an ATP-independent manner freely and bidirectionally along dsDNA. Initially characterized for its ability to contact the catalytic subunit of DNA polymerase III (Pol III), a complex, multichain enzyme responsible for most of the replicative synthesis in bacteria; Pol III exhibits 3'-5' exonuclease proofreading activity. The beta chain is required for initiation of replication as well as for processivity of DNA replication.</text>
</comment>
<dbReference type="GO" id="GO:0003677">
    <property type="term" value="F:DNA binding"/>
    <property type="evidence" value="ECO:0007669"/>
    <property type="project" value="UniProtKB-UniRule"/>
</dbReference>
<dbReference type="PIRSF" id="PIRSF000804">
    <property type="entry name" value="DNA_pol_III_b"/>
    <property type="match status" value="1"/>
</dbReference>
<evidence type="ECO:0000256" key="6">
    <source>
        <dbReference type="ARBA" id="ARBA00022695"/>
    </source>
</evidence>
<evidence type="ECO:0000256" key="4">
    <source>
        <dbReference type="ARBA" id="ARBA00022490"/>
    </source>
</evidence>
<evidence type="ECO:0000256" key="9">
    <source>
        <dbReference type="ARBA" id="ARBA00023125"/>
    </source>
</evidence>
<comment type="subunit">
    <text evidence="10">Forms a ring-shaped head-to-tail homodimer around DNA.</text>
</comment>
<dbReference type="InterPro" id="IPR022635">
    <property type="entry name" value="DNA_polIII_beta_C"/>
</dbReference>
<dbReference type="GO" id="GO:0003887">
    <property type="term" value="F:DNA-directed DNA polymerase activity"/>
    <property type="evidence" value="ECO:0007669"/>
    <property type="project" value="UniProtKB-UniRule"/>
</dbReference>
<dbReference type="InterPro" id="IPR046938">
    <property type="entry name" value="DNA_clamp_sf"/>
</dbReference>
<dbReference type="GO" id="GO:0006271">
    <property type="term" value="P:DNA strand elongation involved in DNA replication"/>
    <property type="evidence" value="ECO:0007669"/>
    <property type="project" value="TreeGrafter"/>
</dbReference>
<dbReference type="Pfam" id="PF00712">
    <property type="entry name" value="DNA_pol3_beta"/>
    <property type="match status" value="1"/>
</dbReference>
<reference evidence="14 15" key="1">
    <citation type="journal article" date="2016" name="BMC Genomics">
        <title>Combined genomic and structural analyses of a cultured magnetotactic bacterium reveals its niche adaptation to a dynamic environment.</title>
        <authorList>
            <person name="Araujo A.C."/>
            <person name="Morillo V."/>
            <person name="Cypriano J."/>
            <person name="Teixeira L.C."/>
            <person name="Leao P."/>
            <person name="Lyra S."/>
            <person name="Almeida L.G."/>
            <person name="Bazylinski D.A."/>
            <person name="Vasconcellos A.T."/>
            <person name="Abreu F."/>
            <person name="Lins U."/>
        </authorList>
    </citation>
    <scope>NUCLEOTIDE SEQUENCE [LARGE SCALE GENOMIC DNA]</scope>
    <source>
        <strain evidence="14 15">IT-1</strain>
    </source>
</reference>
<evidence type="ECO:0000259" key="11">
    <source>
        <dbReference type="Pfam" id="PF00712"/>
    </source>
</evidence>
<accession>A0A1Y2JZX3</accession>
<dbReference type="CDD" id="cd00140">
    <property type="entry name" value="beta_clamp"/>
    <property type="match status" value="1"/>
</dbReference>
<keyword evidence="5 10" id="KW-0808">Transferase</keyword>
<proteinExistence type="inferred from homology"/>
<evidence type="ECO:0000256" key="2">
    <source>
        <dbReference type="ARBA" id="ARBA00010752"/>
    </source>
</evidence>
<dbReference type="Gene3D" id="3.10.150.10">
    <property type="entry name" value="DNA Polymerase III, subunit A, domain 2"/>
    <property type="match status" value="1"/>
</dbReference>
<dbReference type="Gene3D" id="3.70.10.10">
    <property type="match status" value="1"/>
</dbReference>
<keyword evidence="15" id="KW-1185">Reference proteome</keyword>
<evidence type="ECO:0000256" key="8">
    <source>
        <dbReference type="ARBA" id="ARBA00022932"/>
    </source>
</evidence>
<keyword evidence="7 10" id="KW-0235">DNA replication</keyword>
<dbReference type="GO" id="GO:0005737">
    <property type="term" value="C:cytoplasm"/>
    <property type="evidence" value="ECO:0007669"/>
    <property type="project" value="UniProtKB-SubCell"/>
</dbReference>
<organism evidence="14 15">
    <name type="scientific">Magnetofaba australis IT-1</name>
    <dbReference type="NCBI Taxonomy" id="1434232"/>
    <lineage>
        <taxon>Bacteria</taxon>
        <taxon>Pseudomonadati</taxon>
        <taxon>Pseudomonadota</taxon>
        <taxon>Magnetococcia</taxon>
        <taxon>Magnetococcales</taxon>
        <taxon>Magnetococcaceae</taxon>
        <taxon>Magnetofaba</taxon>
    </lineage>
</organism>
<evidence type="ECO:0000313" key="15">
    <source>
        <dbReference type="Proteomes" id="UP000194003"/>
    </source>
</evidence>
<dbReference type="EMBL" id="LVJN01000021">
    <property type="protein sequence ID" value="OSM00467.1"/>
    <property type="molecule type" value="Genomic_DNA"/>
</dbReference>
<dbReference type="RefSeq" id="WP_085447182.1">
    <property type="nucleotide sequence ID" value="NZ_LVJN01000021.1"/>
</dbReference>
<dbReference type="Proteomes" id="UP000194003">
    <property type="component" value="Unassembled WGS sequence"/>
</dbReference>
<feature type="domain" description="DNA polymerase III beta sliding clamp C-terminal" evidence="13">
    <location>
        <begin position="253"/>
        <end position="372"/>
    </location>
</feature>
<protein>
    <recommendedName>
        <fullName evidence="3 10">Beta sliding clamp</fullName>
    </recommendedName>
</protein>
<dbReference type="Pfam" id="PF02767">
    <property type="entry name" value="DNA_pol3_beta_2"/>
    <property type="match status" value="1"/>
</dbReference>
<evidence type="ECO:0000256" key="1">
    <source>
        <dbReference type="ARBA" id="ARBA00004496"/>
    </source>
</evidence>
<keyword evidence="9" id="KW-0238">DNA-binding</keyword>
<evidence type="ECO:0000313" key="14">
    <source>
        <dbReference type="EMBL" id="OSM00467.1"/>
    </source>
</evidence>
<keyword evidence="4 10" id="KW-0963">Cytoplasm</keyword>
<keyword evidence="6 10" id="KW-0548">Nucleotidyltransferase</keyword>
<dbReference type="Pfam" id="PF02768">
    <property type="entry name" value="DNA_pol3_beta_3"/>
    <property type="match status" value="1"/>
</dbReference>
<sequence length="373" mass="41524">MEFRIEREPFLRALSRLQSVAERRTTRPILGHALLEATEEGLTLSATDEEVSLRAITPVEEVTTPGAVAVSARKLFEIVRELPDETLRARTEEGGRLSIACGRARFTLVSLPADEFPAIPEADAARRITLPGPQLADMIARTHFAMSQDETRFILNGILVHLQPHESGQGGRLSLAATDTHRLAVATRDIEETIDESLELILPRKAVQEAKKLLDEDDLPVELALGEHFIQFIKPGLTLSAKLVSGRFPSYQKVIPAENPFPMDVDKEALLGVVRRMMVLSHEKSRGIRVLVEPEQIAVSAHNPEQEAAEEEMVADYNGDAMTIGFNARYLQEIVTAMAGDRVRFMLKNEESPVLMREAGRDDCMYVLMPMRV</sequence>
<evidence type="ECO:0000256" key="3">
    <source>
        <dbReference type="ARBA" id="ARBA00021035"/>
    </source>
</evidence>
<dbReference type="SUPFAM" id="SSF55979">
    <property type="entry name" value="DNA clamp"/>
    <property type="match status" value="3"/>
</dbReference>
<evidence type="ECO:0000256" key="10">
    <source>
        <dbReference type="PIRNR" id="PIRNR000804"/>
    </source>
</evidence>
<dbReference type="PANTHER" id="PTHR30478">
    <property type="entry name" value="DNA POLYMERASE III SUBUNIT BETA"/>
    <property type="match status" value="1"/>
</dbReference>
<dbReference type="OrthoDB" id="8421503at2"/>
<dbReference type="SMART" id="SM00480">
    <property type="entry name" value="POL3Bc"/>
    <property type="match status" value="1"/>
</dbReference>
<name>A0A1Y2JZX3_9PROT</name>
<dbReference type="InterPro" id="IPR022634">
    <property type="entry name" value="DNA_polIII_beta_N"/>
</dbReference>
<dbReference type="GO" id="GO:0008408">
    <property type="term" value="F:3'-5' exonuclease activity"/>
    <property type="evidence" value="ECO:0007669"/>
    <property type="project" value="InterPro"/>
</dbReference>
<dbReference type="STRING" id="1434232.MAIT1_00992"/>
<keyword evidence="8 10" id="KW-0239">DNA-directed DNA polymerase</keyword>
<evidence type="ECO:0000256" key="7">
    <source>
        <dbReference type="ARBA" id="ARBA00022705"/>
    </source>
</evidence>
<feature type="domain" description="DNA polymerase III beta sliding clamp central" evidence="12">
    <location>
        <begin position="130"/>
        <end position="249"/>
    </location>
</feature>
<evidence type="ECO:0000256" key="5">
    <source>
        <dbReference type="ARBA" id="ARBA00022679"/>
    </source>
</evidence>
<dbReference type="InterPro" id="IPR022637">
    <property type="entry name" value="DNA_polIII_beta_cen"/>
</dbReference>
<comment type="similarity">
    <text evidence="2 10">Belongs to the beta sliding clamp family.</text>
</comment>
<gene>
    <name evidence="14" type="ORF">MAIT1_00992</name>
</gene>
<feature type="domain" description="DNA polymerase III beta sliding clamp N-terminal" evidence="11">
    <location>
        <begin position="1"/>
        <end position="120"/>
    </location>
</feature>
<evidence type="ECO:0000259" key="12">
    <source>
        <dbReference type="Pfam" id="PF02767"/>
    </source>
</evidence>
<dbReference type="InterPro" id="IPR001001">
    <property type="entry name" value="DNA_polIII_beta"/>
</dbReference>
<dbReference type="GO" id="GO:0009360">
    <property type="term" value="C:DNA polymerase III complex"/>
    <property type="evidence" value="ECO:0007669"/>
    <property type="project" value="InterPro"/>
</dbReference>
<dbReference type="PANTHER" id="PTHR30478:SF0">
    <property type="entry name" value="BETA SLIDING CLAMP"/>
    <property type="match status" value="1"/>
</dbReference>
<comment type="caution">
    <text evidence="14">The sequence shown here is derived from an EMBL/GenBank/DDBJ whole genome shotgun (WGS) entry which is preliminary data.</text>
</comment>
<evidence type="ECO:0000259" key="13">
    <source>
        <dbReference type="Pfam" id="PF02768"/>
    </source>
</evidence>